<reference evidence="1" key="2">
    <citation type="submission" date="2023-02" db="EMBL/GenBank/DDBJ databases">
        <authorList>
            <consortium name="DOE Joint Genome Institute"/>
            <person name="Mondo S.J."/>
            <person name="Chang Y."/>
            <person name="Wang Y."/>
            <person name="Ahrendt S."/>
            <person name="Andreopoulos W."/>
            <person name="Barry K."/>
            <person name="Beard J."/>
            <person name="Benny G.L."/>
            <person name="Blankenship S."/>
            <person name="Bonito G."/>
            <person name="Cuomo C."/>
            <person name="Desiro A."/>
            <person name="Gervers K.A."/>
            <person name="Hundley H."/>
            <person name="Kuo A."/>
            <person name="LaButti K."/>
            <person name="Lang B.F."/>
            <person name="Lipzen A."/>
            <person name="O'Donnell K."/>
            <person name="Pangilinan J."/>
            <person name="Reynolds N."/>
            <person name="Sandor L."/>
            <person name="Smith M.W."/>
            <person name="Tsang A."/>
            <person name="Grigoriev I.V."/>
            <person name="Stajich J.E."/>
            <person name="Spatafora J.W."/>
        </authorList>
    </citation>
    <scope>NUCLEOTIDE SEQUENCE</scope>
    <source>
        <strain evidence="1">RSA 2281</strain>
    </source>
</reference>
<comment type="caution">
    <text evidence="1">The sequence shown here is derived from an EMBL/GenBank/DDBJ whole genome shotgun (WGS) entry which is preliminary data.</text>
</comment>
<dbReference type="AlphaFoldDB" id="A0AAD5JL96"/>
<evidence type="ECO:0000313" key="2">
    <source>
        <dbReference type="Proteomes" id="UP001209540"/>
    </source>
</evidence>
<dbReference type="Proteomes" id="UP001209540">
    <property type="component" value="Unassembled WGS sequence"/>
</dbReference>
<evidence type="ECO:0000313" key="1">
    <source>
        <dbReference type="EMBL" id="KAI9244689.1"/>
    </source>
</evidence>
<proteinExistence type="predicted"/>
<reference evidence="1" key="1">
    <citation type="journal article" date="2022" name="IScience">
        <title>Evolution of zygomycete secretomes and the origins of terrestrial fungal ecologies.</title>
        <authorList>
            <person name="Chang Y."/>
            <person name="Wang Y."/>
            <person name="Mondo S."/>
            <person name="Ahrendt S."/>
            <person name="Andreopoulos W."/>
            <person name="Barry K."/>
            <person name="Beard J."/>
            <person name="Benny G.L."/>
            <person name="Blankenship S."/>
            <person name="Bonito G."/>
            <person name="Cuomo C."/>
            <person name="Desiro A."/>
            <person name="Gervers K.A."/>
            <person name="Hundley H."/>
            <person name="Kuo A."/>
            <person name="LaButti K."/>
            <person name="Lang B.F."/>
            <person name="Lipzen A."/>
            <person name="O'Donnell K."/>
            <person name="Pangilinan J."/>
            <person name="Reynolds N."/>
            <person name="Sandor L."/>
            <person name="Smith M.E."/>
            <person name="Tsang A."/>
            <person name="Grigoriev I.V."/>
            <person name="Stajich J.E."/>
            <person name="Spatafora J.W."/>
        </authorList>
    </citation>
    <scope>NUCLEOTIDE SEQUENCE</scope>
    <source>
        <strain evidence="1">RSA 2281</strain>
    </source>
</reference>
<sequence>MNGCNASVLNSIALHTRNLSILGFNPNVHVPQLSSKNVSTNKDENKKVGLLALYTSNDLSIVNVDIQQPSIAGDHLIFWSEPNLQKMILYATQESTTLEYLAVGNVDDLEELANTLTHSLSPTLKKLKIWNDNYCYTGY</sequence>
<protein>
    <submittedName>
        <fullName evidence="1">Uncharacterized protein</fullName>
    </submittedName>
</protein>
<gene>
    <name evidence="1" type="ORF">BDA99DRAFT_566147</name>
</gene>
<keyword evidence="2" id="KW-1185">Reference proteome</keyword>
<accession>A0AAD5JL96</accession>
<organism evidence="1 2">
    <name type="scientific">Phascolomyces articulosus</name>
    <dbReference type="NCBI Taxonomy" id="60185"/>
    <lineage>
        <taxon>Eukaryota</taxon>
        <taxon>Fungi</taxon>
        <taxon>Fungi incertae sedis</taxon>
        <taxon>Mucoromycota</taxon>
        <taxon>Mucoromycotina</taxon>
        <taxon>Mucoromycetes</taxon>
        <taxon>Mucorales</taxon>
        <taxon>Lichtheimiaceae</taxon>
        <taxon>Phascolomyces</taxon>
    </lineage>
</organism>
<name>A0AAD5JL96_9FUNG</name>
<dbReference type="EMBL" id="JAIXMP010000057">
    <property type="protein sequence ID" value="KAI9244689.1"/>
    <property type="molecule type" value="Genomic_DNA"/>
</dbReference>